<comment type="caution">
    <text evidence="2">The sequence shown here is derived from an EMBL/GenBank/DDBJ whole genome shotgun (WGS) entry which is preliminary data.</text>
</comment>
<feature type="compositionally biased region" description="Polar residues" evidence="1">
    <location>
        <begin position="90"/>
        <end position="99"/>
    </location>
</feature>
<evidence type="ECO:0000256" key="1">
    <source>
        <dbReference type="SAM" id="MobiDB-lite"/>
    </source>
</evidence>
<feature type="compositionally biased region" description="Low complexity" evidence="1">
    <location>
        <begin position="17"/>
        <end position="31"/>
    </location>
</feature>
<evidence type="ECO:0000313" key="3">
    <source>
        <dbReference type="Proteomes" id="UP001165121"/>
    </source>
</evidence>
<evidence type="ECO:0000313" key="2">
    <source>
        <dbReference type="EMBL" id="GMF62364.1"/>
    </source>
</evidence>
<proteinExistence type="predicted"/>
<gene>
    <name evidence="2" type="ORF">Pfra01_002720700</name>
</gene>
<keyword evidence="3" id="KW-1185">Reference proteome</keyword>
<feature type="compositionally biased region" description="Low complexity" evidence="1">
    <location>
        <begin position="80"/>
        <end position="89"/>
    </location>
</feature>
<feature type="region of interest" description="Disordered" evidence="1">
    <location>
        <begin position="76"/>
        <end position="105"/>
    </location>
</feature>
<reference evidence="2" key="1">
    <citation type="submission" date="2023-04" db="EMBL/GenBank/DDBJ databases">
        <title>Phytophthora fragariaefolia NBRC 109709.</title>
        <authorList>
            <person name="Ichikawa N."/>
            <person name="Sato H."/>
            <person name="Tonouchi N."/>
        </authorList>
    </citation>
    <scope>NUCLEOTIDE SEQUENCE</scope>
    <source>
        <strain evidence="2">NBRC 109709</strain>
    </source>
</reference>
<accession>A0A9W7D8L5</accession>
<feature type="compositionally biased region" description="Polar residues" evidence="1">
    <location>
        <begin position="1"/>
        <end position="16"/>
    </location>
</feature>
<feature type="region of interest" description="Disordered" evidence="1">
    <location>
        <begin position="1"/>
        <end position="48"/>
    </location>
</feature>
<dbReference type="EMBL" id="BSXT01006333">
    <property type="protein sequence ID" value="GMF62364.1"/>
    <property type="molecule type" value="Genomic_DNA"/>
</dbReference>
<name>A0A9W7D8L5_9STRA</name>
<feature type="compositionally biased region" description="Basic and acidic residues" evidence="1">
    <location>
        <begin position="34"/>
        <end position="44"/>
    </location>
</feature>
<sequence>MLVSSSDLSKNGTELPSRSSSSASKASSSSADLNSERAAFERRTGPRRQIVYSTVETLPDETVGRVLETEEVTVADLGWSSTSASPSDSTIVATDSSLDNSERED</sequence>
<organism evidence="2 3">
    <name type="scientific">Phytophthora fragariaefolia</name>
    <dbReference type="NCBI Taxonomy" id="1490495"/>
    <lineage>
        <taxon>Eukaryota</taxon>
        <taxon>Sar</taxon>
        <taxon>Stramenopiles</taxon>
        <taxon>Oomycota</taxon>
        <taxon>Peronosporomycetes</taxon>
        <taxon>Peronosporales</taxon>
        <taxon>Peronosporaceae</taxon>
        <taxon>Phytophthora</taxon>
    </lineage>
</organism>
<dbReference type="Proteomes" id="UP001165121">
    <property type="component" value="Unassembled WGS sequence"/>
</dbReference>
<dbReference type="AlphaFoldDB" id="A0A9W7D8L5"/>
<protein>
    <submittedName>
        <fullName evidence="2">Unnamed protein product</fullName>
    </submittedName>
</protein>